<proteinExistence type="predicted"/>
<dbReference type="WBParaSite" id="EVEC_0000801801-mRNA-1">
    <property type="protein sequence ID" value="EVEC_0000801801-mRNA-1"/>
    <property type="gene ID" value="EVEC_0000801801"/>
</dbReference>
<dbReference type="AlphaFoldDB" id="A0A0N4VBU7"/>
<dbReference type="EMBL" id="UXUI01008953">
    <property type="protein sequence ID" value="VDD92751.1"/>
    <property type="molecule type" value="Genomic_DNA"/>
</dbReference>
<sequence>MSFTRYSLNRTSISVVSNDLPLQFLDYYPFHEFKLGFFKIPSDEGHSDTCEQTKETYLARFALNSLSGFSFDDDDGFMKFMFATNDVVKEIIEEASKYNLLQQVPENICDKCYIMVFFADTAVGMRFRKRFMSDVLHAFDCLNMHTSQERNHIDEPSTSSAYPLLSPVKLISKGKSDSAGRPCLMQSVWFFRRLSHSDICGSEQESELVPCASLFINHYKADSYRATDSEIPSSPEKDVGLLTVQCTEVEKNKIKGFFRPKFLSPGLYIPPRLFYYLDGDLLSPFAKIQTLGSRNLLASIRTHLYKRGENGGLEQISPARELSNPGYWREVAQLWKTYDEEKLPNFDFAFNRLTSFLEWTLQTLDFVSDFGQLSAEEARFCCQATF</sequence>
<evidence type="ECO:0000313" key="1">
    <source>
        <dbReference type="EMBL" id="VDD92751.1"/>
    </source>
</evidence>
<name>A0A0N4VBU7_ENTVE</name>
<reference evidence="1 2" key="2">
    <citation type="submission" date="2018-10" db="EMBL/GenBank/DDBJ databases">
        <authorList>
            <consortium name="Pathogen Informatics"/>
        </authorList>
    </citation>
    <scope>NUCLEOTIDE SEQUENCE [LARGE SCALE GENOMIC DNA]</scope>
</reference>
<evidence type="ECO:0000313" key="3">
    <source>
        <dbReference type="WBParaSite" id="EVEC_0000801801-mRNA-1"/>
    </source>
</evidence>
<evidence type="ECO:0000313" key="2">
    <source>
        <dbReference type="Proteomes" id="UP000274131"/>
    </source>
</evidence>
<protein>
    <submittedName>
        <fullName evidence="3">DUF547 domain-containing protein</fullName>
    </submittedName>
</protein>
<accession>A0A0N4VBU7</accession>
<reference evidence="3" key="1">
    <citation type="submission" date="2017-02" db="UniProtKB">
        <authorList>
            <consortium name="WormBaseParasite"/>
        </authorList>
    </citation>
    <scope>IDENTIFICATION</scope>
</reference>
<dbReference type="Proteomes" id="UP000274131">
    <property type="component" value="Unassembled WGS sequence"/>
</dbReference>
<keyword evidence="2" id="KW-1185">Reference proteome</keyword>
<organism evidence="3">
    <name type="scientific">Enterobius vermicularis</name>
    <name type="common">Human pinworm</name>
    <dbReference type="NCBI Taxonomy" id="51028"/>
    <lineage>
        <taxon>Eukaryota</taxon>
        <taxon>Metazoa</taxon>
        <taxon>Ecdysozoa</taxon>
        <taxon>Nematoda</taxon>
        <taxon>Chromadorea</taxon>
        <taxon>Rhabditida</taxon>
        <taxon>Spirurina</taxon>
        <taxon>Oxyuridomorpha</taxon>
        <taxon>Oxyuroidea</taxon>
        <taxon>Oxyuridae</taxon>
        <taxon>Enterobius</taxon>
    </lineage>
</organism>
<gene>
    <name evidence="1" type="ORF">EVEC_LOCUS7502</name>
</gene>